<protein>
    <recommendedName>
        <fullName evidence="2">Bacterial Ig-like domain-containing protein</fullName>
    </recommendedName>
</protein>
<accession>A0A410RRM6</accession>
<sequence>MRLTLSLMALTTLLVACGEVEVSLSTDATAYRPGDTVQLELRNEGTREVGYNLCDVRLDRREDAGWSHTPHLGENEACLAIQYSLKAGARAHGSLRLPSELAAGEYRVTHDVDTRETDSEGRAVQEPVSSNPFLIEQ</sequence>
<evidence type="ECO:0000313" key="4">
    <source>
        <dbReference type="Proteomes" id="UP000288758"/>
    </source>
</evidence>
<evidence type="ECO:0000256" key="1">
    <source>
        <dbReference type="SAM" id="MobiDB-lite"/>
    </source>
</evidence>
<reference evidence="3 4" key="1">
    <citation type="submission" date="2018-12" db="EMBL/GenBank/DDBJ databases">
        <title>Complete Genome Sequence of the Corallopyronin A producing Myxobacterium Corallococcus coralloides B035.</title>
        <authorList>
            <person name="Bouhired S.M."/>
            <person name="Rupp O."/>
            <person name="Blom J."/>
            <person name="Schaeberle T.F."/>
            <person name="Kehraus S."/>
            <person name="Schiefer A."/>
            <person name="Pfarr K."/>
            <person name="Goesmann A."/>
            <person name="Hoerauf A."/>
            <person name="Koenig G.M."/>
        </authorList>
    </citation>
    <scope>NUCLEOTIDE SEQUENCE [LARGE SCALE GENOMIC DNA]</scope>
    <source>
        <strain evidence="3 4">B035</strain>
    </source>
</reference>
<dbReference type="InterPro" id="IPR046878">
    <property type="entry name" value="Big_14"/>
</dbReference>
<dbReference type="RefSeq" id="WP_128796485.1">
    <property type="nucleotide sequence ID" value="NZ_CP034669.1"/>
</dbReference>
<feature type="region of interest" description="Disordered" evidence="1">
    <location>
        <begin position="115"/>
        <end position="137"/>
    </location>
</feature>
<dbReference type="PROSITE" id="PS51257">
    <property type="entry name" value="PROKAR_LIPOPROTEIN"/>
    <property type="match status" value="1"/>
</dbReference>
<proteinExistence type="predicted"/>
<name>A0A410RRM6_CORCK</name>
<evidence type="ECO:0000313" key="3">
    <source>
        <dbReference type="EMBL" id="QAT84570.1"/>
    </source>
</evidence>
<dbReference type="Pfam" id="PF20251">
    <property type="entry name" value="Big_14"/>
    <property type="match status" value="1"/>
</dbReference>
<dbReference type="Proteomes" id="UP000288758">
    <property type="component" value="Chromosome"/>
</dbReference>
<feature type="domain" description="Bacterial Ig-like" evidence="2">
    <location>
        <begin position="19"/>
        <end position="118"/>
    </location>
</feature>
<feature type="compositionally biased region" description="Polar residues" evidence="1">
    <location>
        <begin position="127"/>
        <end position="137"/>
    </location>
</feature>
<dbReference type="EMBL" id="CP034669">
    <property type="protein sequence ID" value="QAT84570.1"/>
    <property type="molecule type" value="Genomic_DNA"/>
</dbReference>
<organism evidence="3 4">
    <name type="scientific">Corallococcus coralloides</name>
    <name type="common">Myxococcus coralloides</name>
    <dbReference type="NCBI Taxonomy" id="184914"/>
    <lineage>
        <taxon>Bacteria</taxon>
        <taxon>Pseudomonadati</taxon>
        <taxon>Myxococcota</taxon>
        <taxon>Myxococcia</taxon>
        <taxon>Myxococcales</taxon>
        <taxon>Cystobacterineae</taxon>
        <taxon>Myxococcaceae</taxon>
        <taxon>Corallococcus</taxon>
    </lineage>
</organism>
<dbReference type="AlphaFoldDB" id="A0A410RRM6"/>
<evidence type="ECO:0000259" key="2">
    <source>
        <dbReference type="Pfam" id="PF20251"/>
    </source>
</evidence>
<gene>
    <name evidence="3" type="ORF">EJ065_3001</name>
</gene>